<dbReference type="EMBL" id="MU274916">
    <property type="protein sequence ID" value="KAI0087683.1"/>
    <property type="molecule type" value="Genomic_DNA"/>
</dbReference>
<evidence type="ECO:0000313" key="1">
    <source>
        <dbReference type="EMBL" id="KAI0087683.1"/>
    </source>
</evidence>
<gene>
    <name evidence="1" type="ORF">BDY19DRAFT_994586</name>
</gene>
<keyword evidence="2" id="KW-1185">Reference proteome</keyword>
<comment type="caution">
    <text evidence="1">The sequence shown here is derived from an EMBL/GenBank/DDBJ whole genome shotgun (WGS) entry which is preliminary data.</text>
</comment>
<dbReference type="Proteomes" id="UP001055072">
    <property type="component" value="Unassembled WGS sequence"/>
</dbReference>
<accession>A0ACB8U0B6</accession>
<proteinExistence type="predicted"/>
<reference evidence="1" key="1">
    <citation type="journal article" date="2021" name="Environ. Microbiol.">
        <title>Gene family expansions and transcriptome signatures uncover fungal adaptations to wood decay.</title>
        <authorList>
            <person name="Hage H."/>
            <person name="Miyauchi S."/>
            <person name="Viragh M."/>
            <person name="Drula E."/>
            <person name="Min B."/>
            <person name="Chaduli D."/>
            <person name="Navarro D."/>
            <person name="Favel A."/>
            <person name="Norest M."/>
            <person name="Lesage-Meessen L."/>
            <person name="Balint B."/>
            <person name="Merenyi Z."/>
            <person name="de Eugenio L."/>
            <person name="Morin E."/>
            <person name="Martinez A.T."/>
            <person name="Baldrian P."/>
            <person name="Stursova M."/>
            <person name="Martinez M.J."/>
            <person name="Novotny C."/>
            <person name="Magnuson J.K."/>
            <person name="Spatafora J.W."/>
            <person name="Maurice S."/>
            <person name="Pangilinan J."/>
            <person name="Andreopoulos W."/>
            <person name="LaButti K."/>
            <person name="Hundley H."/>
            <person name="Na H."/>
            <person name="Kuo A."/>
            <person name="Barry K."/>
            <person name="Lipzen A."/>
            <person name="Henrissat B."/>
            <person name="Riley R."/>
            <person name="Ahrendt S."/>
            <person name="Nagy L.G."/>
            <person name="Grigoriev I.V."/>
            <person name="Martin F."/>
            <person name="Rosso M.N."/>
        </authorList>
    </citation>
    <scope>NUCLEOTIDE SEQUENCE</scope>
    <source>
        <strain evidence="1">CBS 384.51</strain>
    </source>
</reference>
<protein>
    <submittedName>
        <fullName evidence="1">Uncharacterized protein</fullName>
    </submittedName>
</protein>
<name>A0ACB8U0B6_9APHY</name>
<sequence>MSHTSPSLALSRLNPTLPITETAELLYMSSVETLVKFRKISPLARRLVQSELKTRLHNKLENLFDHWQDVLTAMRTCNFVFSGKFVLSFLDPFANETFDHVEILAGDDRTKLVHFVNILKSRAYAEHLDYITDVPDFRQGAYSGALWLSCPKTTVRIVISVHTSPLFLIPQYVSTHLMNYLTPKYLHVAYPTLTFAKKGVLLVDDLPPSLFGTYQLGARGDILPGVDCDASSSCGARYRWFNDPISLAVGFGERFTVEKVLHWKIGGDPCNVNCHPGLHLVGEDPH</sequence>
<organism evidence="1 2">
    <name type="scientific">Irpex rosettiformis</name>
    <dbReference type="NCBI Taxonomy" id="378272"/>
    <lineage>
        <taxon>Eukaryota</taxon>
        <taxon>Fungi</taxon>
        <taxon>Dikarya</taxon>
        <taxon>Basidiomycota</taxon>
        <taxon>Agaricomycotina</taxon>
        <taxon>Agaricomycetes</taxon>
        <taxon>Polyporales</taxon>
        <taxon>Irpicaceae</taxon>
        <taxon>Irpex</taxon>
    </lineage>
</organism>
<evidence type="ECO:0000313" key="2">
    <source>
        <dbReference type="Proteomes" id="UP001055072"/>
    </source>
</evidence>